<comment type="similarity">
    <text evidence="2">Belongs to the SLC35F solute transporter family.</text>
</comment>
<evidence type="ECO:0000256" key="2">
    <source>
        <dbReference type="ARBA" id="ARBA00007863"/>
    </source>
</evidence>
<feature type="transmembrane region" description="Helical" evidence="7">
    <location>
        <begin position="197"/>
        <end position="216"/>
    </location>
</feature>
<accession>A0A7S3CP54</accession>
<gene>
    <name evidence="8" type="ORF">SRAS04492_LOCUS5522</name>
</gene>
<keyword evidence="3" id="KW-0813">Transport</keyword>
<dbReference type="PANTHER" id="PTHR14233">
    <property type="entry name" value="DUF914-RELATED"/>
    <property type="match status" value="1"/>
</dbReference>
<dbReference type="GO" id="GO:0016020">
    <property type="term" value="C:membrane"/>
    <property type="evidence" value="ECO:0007669"/>
    <property type="project" value="UniProtKB-SubCell"/>
</dbReference>
<dbReference type="AlphaFoldDB" id="A0A7S3CP54"/>
<feature type="transmembrane region" description="Helical" evidence="7">
    <location>
        <begin position="167"/>
        <end position="190"/>
    </location>
</feature>
<dbReference type="EMBL" id="HBIA01010769">
    <property type="protein sequence ID" value="CAE0233721.1"/>
    <property type="molecule type" value="Transcribed_RNA"/>
</dbReference>
<keyword evidence="5 7" id="KW-1133">Transmembrane helix</keyword>
<keyword evidence="4 7" id="KW-0812">Transmembrane</keyword>
<feature type="transmembrane region" description="Helical" evidence="7">
    <location>
        <begin position="47"/>
        <end position="65"/>
    </location>
</feature>
<name>A0A7S3CP54_9SPIT</name>
<evidence type="ECO:0000313" key="8">
    <source>
        <dbReference type="EMBL" id="CAE0233721.1"/>
    </source>
</evidence>
<evidence type="ECO:0000256" key="4">
    <source>
        <dbReference type="ARBA" id="ARBA00022692"/>
    </source>
</evidence>
<evidence type="ECO:0000256" key="6">
    <source>
        <dbReference type="ARBA" id="ARBA00023136"/>
    </source>
</evidence>
<evidence type="ECO:0000256" key="5">
    <source>
        <dbReference type="ARBA" id="ARBA00022989"/>
    </source>
</evidence>
<keyword evidence="6 7" id="KW-0472">Membrane</keyword>
<dbReference type="InterPro" id="IPR009262">
    <property type="entry name" value="SLC35_F1/F2/F6"/>
</dbReference>
<dbReference type="InterPro" id="IPR052221">
    <property type="entry name" value="SLC35F_Transporter"/>
</dbReference>
<dbReference type="PANTHER" id="PTHR14233:SF4">
    <property type="entry name" value="SOLUTE CARRIER FAMILY 35 MEMBER F2"/>
    <property type="match status" value="1"/>
</dbReference>
<evidence type="ECO:0000256" key="1">
    <source>
        <dbReference type="ARBA" id="ARBA00004141"/>
    </source>
</evidence>
<reference evidence="8" key="1">
    <citation type="submission" date="2021-01" db="EMBL/GenBank/DDBJ databases">
        <authorList>
            <person name="Corre E."/>
            <person name="Pelletier E."/>
            <person name="Niang G."/>
            <person name="Scheremetjew M."/>
            <person name="Finn R."/>
            <person name="Kale V."/>
            <person name="Holt S."/>
            <person name="Cochrane G."/>
            <person name="Meng A."/>
            <person name="Brown T."/>
            <person name="Cohen L."/>
        </authorList>
    </citation>
    <scope>NUCLEOTIDE SEQUENCE</scope>
    <source>
        <strain evidence="8">Ras09</strain>
    </source>
</reference>
<evidence type="ECO:0008006" key="9">
    <source>
        <dbReference type="Google" id="ProtNLM"/>
    </source>
</evidence>
<evidence type="ECO:0000256" key="3">
    <source>
        <dbReference type="ARBA" id="ARBA00022448"/>
    </source>
</evidence>
<evidence type="ECO:0000256" key="7">
    <source>
        <dbReference type="SAM" id="Phobius"/>
    </source>
</evidence>
<sequence>MLDLHANLLILNAFGRTSLTSVMLMEDFTIPSAVILSILLLKVRYQALHFLALLLCLGGMSLSFYNDMFIRKDEEVVNPESETQKQASKLTTKVIGDIMALSGAFINASNNILAEHLLKSQSDVYHYLGFLGLFGSLAAFVEATFIFGDTYRLLDKLAENFQDNSFFILWNVLLFSGMNFVCYSLIPLYISRCGATLFNLSNVTTVIWGMLSDLILFKKAFYPFYIIAFVLEIMGVALFSLKKPRKKGELLSPTSSDNRNNESYLEDIEIISKKNNASFLGKFQTGRPDTKLYTDRANLSPMDRNGLRASGMEMEVKFIDD</sequence>
<dbReference type="Pfam" id="PF06027">
    <property type="entry name" value="SLC35F"/>
    <property type="match status" value="1"/>
</dbReference>
<feature type="transmembrane region" description="Helical" evidence="7">
    <location>
        <begin position="124"/>
        <end position="147"/>
    </location>
</feature>
<proteinExistence type="inferred from homology"/>
<organism evidence="8">
    <name type="scientific">Strombidium rassoulzadegani</name>
    <dbReference type="NCBI Taxonomy" id="1082188"/>
    <lineage>
        <taxon>Eukaryota</taxon>
        <taxon>Sar</taxon>
        <taxon>Alveolata</taxon>
        <taxon>Ciliophora</taxon>
        <taxon>Intramacronucleata</taxon>
        <taxon>Spirotrichea</taxon>
        <taxon>Oligotrichia</taxon>
        <taxon>Strombidiidae</taxon>
        <taxon>Strombidium</taxon>
    </lineage>
</organism>
<comment type="subcellular location">
    <subcellularLocation>
        <location evidence="1">Membrane</location>
        <topology evidence="1">Multi-pass membrane protein</topology>
    </subcellularLocation>
</comment>
<dbReference type="GO" id="GO:0022857">
    <property type="term" value="F:transmembrane transporter activity"/>
    <property type="evidence" value="ECO:0007669"/>
    <property type="project" value="InterPro"/>
</dbReference>
<feature type="transmembrane region" description="Helical" evidence="7">
    <location>
        <begin position="222"/>
        <end position="241"/>
    </location>
</feature>
<protein>
    <recommendedName>
        <fullName evidence="9">Solute carrier family 35 member F1</fullName>
    </recommendedName>
</protein>